<dbReference type="Pfam" id="PF09692">
    <property type="entry name" value="Arb1"/>
    <property type="match status" value="1"/>
</dbReference>
<feature type="domain" description="HTH La-type RNA-binding" evidence="3">
    <location>
        <begin position="20"/>
        <end position="110"/>
    </location>
</feature>
<evidence type="ECO:0000259" key="3">
    <source>
        <dbReference type="PROSITE" id="PS50961"/>
    </source>
</evidence>
<dbReference type="OrthoDB" id="435402at2759"/>
<dbReference type="EMBL" id="MCFA01000083">
    <property type="protein sequence ID" value="ORY09666.1"/>
    <property type="molecule type" value="Genomic_DNA"/>
</dbReference>
<evidence type="ECO:0000256" key="1">
    <source>
        <dbReference type="ARBA" id="ARBA00022884"/>
    </source>
</evidence>
<dbReference type="Proteomes" id="UP000193144">
    <property type="component" value="Unassembled WGS sequence"/>
</dbReference>
<proteinExistence type="predicted"/>
<dbReference type="STRING" id="1231657.A0A1Y1ZHF3"/>
<dbReference type="SUPFAM" id="SSF46785">
    <property type="entry name" value="Winged helix' DNA-binding domain"/>
    <property type="match status" value="1"/>
</dbReference>
<keyword evidence="5" id="KW-1185">Reference proteome</keyword>
<comment type="caution">
    <text evidence="4">The sequence shown here is derived from an EMBL/GenBank/DDBJ whole genome shotgun (WGS) entry which is preliminary data.</text>
</comment>
<dbReference type="GO" id="GO:0031047">
    <property type="term" value="P:regulatory ncRNA-mediated gene silencing"/>
    <property type="evidence" value="ECO:0007669"/>
    <property type="project" value="InterPro"/>
</dbReference>
<dbReference type="AlphaFoldDB" id="A0A1Y1ZHF3"/>
<dbReference type="Gene3D" id="1.10.10.10">
    <property type="entry name" value="Winged helix-like DNA-binding domain superfamily/Winged helix DNA-binding domain"/>
    <property type="match status" value="1"/>
</dbReference>
<dbReference type="InterPro" id="IPR018606">
    <property type="entry name" value="Arb1"/>
</dbReference>
<sequence length="585" mass="66391">MDNGTQAVGSSACNPIDLTVEEEHPDAPKIRRQVEYYFSDENLPQDLHLLQCCGGRQNLPVSISRIRGFKKMRQFKNKKLVVDALRKSAFLQVSADGKHITRKVPLAGPCLLDEADHDGEIAFDPRTQKPVAHPIALLPQKKKEYPPGVTKNMLKPTGFEETFVEGPITPAEAEEEMAMYDPDKPFVERIEIAIQRFKSKKRMHEMYAKVFNKWMRFGGVEMSPRMFGALSKQDMAEMDAEQIAKALAIHHIPWDRQDPKHWEVDFEGVGKAFLSSYYPLHFGYDPRQITIACQVLRSFYNYLLFHNVCDEYRSSLIFSRAFCDQAEVELVKSSRLGLALPGAFNTAGSTAYGGSHADTSLIGQHWAKDATWNDGFDVGMRLEEAKVTFKTAIAMLGTDEQYDIVEGKDGKDGLSSITVLSSEYVDIEVTSVEYATEEIKALYAKHNETLKRKLLLQPLGKLVCKSWNKEDFDEYDLPKVKYPKGKLPKTDIGKVYEFWIEDEVLMDCFEGAKIEAKVMTLSCGITIMDIVNVVHPSFYEWLPNELWMERHPREFKLLKKSLEGLDEEDLVEINGQDGGGEEIGE</sequence>
<evidence type="ECO:0000313" key="4">
    <source>
        <dbReference type="EMBL" id="ORY09666.1"/>
    </source>
</evidence>
<name>A0A1Y1ZHF3_9PLEO</name>
<accession>A0A1Y1ZHF3</accession>
<dbReference type="InterPro" id="IPR036390">
    <property type="entry name" value="WH_DNA-bd_sf"/>
</dbReference>
<dbReference type="PANTHER" id="PTHR22792">
    <property type="entry name" value="LUPUS LA PROTEIN-RELATED"/>
    <property type="match status" value="1"/>
</dbReference>
<evidence type="ECO:0000313" key="5">
    <source>
        <dbReference type="Proteomes" id="UP000193144"/>
    </source>
</evidence>
<reference evidence="4 5" key="1">
    <citation type="submission" date="2016-07" db="EMBL/GenBank/DDBJ databases">
        <title>Pervasive Adenine N6-methylation of Active Genes in Fungi.</title>
        <authorList>
            <consortium name="DOE Joint Genome Institute"/>
            <person name="Mondo S.J."/>
            <person name="Dannebaum R.O."/>
            <person name="Kuo R.C."/>
            <person name="Labutti K."/>
            <person name="Haridas S."/>
            <person name="Kuo A."/>
            <person name="Salamov A."/>
            <person name="Ahrendt S.R."/>
            <person name="Lipzen A."/>
            <person name="Sullivan W."/>
            <person name="Andreopoulos W.B."/>
            <person name="Clum A."/>
            <person name="Lindquist E."/>
            <person name="Daum C."/>
            <person name="Ramamoorthy G.K."/>
            <person name="Gryganskyi A."/>
            <person name="Culley D."/>
            <person name="Magnuson J.K."/>
            <person name="James T.Y."/>
            <person name="O'Malley M.A."/>
            <person name="Stajich J.E."/>
            <person name="Spatafora J.W."/>
            <person name="Visel A."/>
            <person name="Grigoriev I.V."/>
        </authorList>
    </citation>
    <scope>NUCLEOTIDE SEQUENCE [LARGE SCALE GENOMIC DNA]</scope>
    <source>
        <strain evidence="4 5">CBS 115471</strain>
    </source>
</reference>
<dbReference type="InterPro" id="IPR045180">
    <property type="entry name" value="La_dom_prot"/>
</dbReference>
<protein>
    <submittedName>
        <fullName evidence="4">Argonaute siRNA chaperone complex subunit Arb1-domain-containing protein</fullName>
    </submittedName>
</protein>
<organism evidence="4 5">
    <name type="scientific">Clohesyomyces aquaticus</name>
    <dbReference type="NCBI Taxonomy" id="1231657"/>
    <lineage>
        <taxon>Eukaryota</taxon>
        <taxon>Fungi</taxon>
        <taxon>Dikarya</taxon>
        <taxon>Ascomycota</taxon>
        <taxon>Pezizomycotina</taxon>
        <taxon>Dothideomycetes</taxon>
        <taxon>Pleosporomycetidae</taxon>
        <taxon>Pleosporales</taxon>
        <taxon>Lindgomycetaceae</taxon>
        <taxon>Clohesyomyces</taxon>
    </lineage>
</organism>
<evidence type="ECO:0000256" key="2">
    <source>
        <dbReference type="PROSITE-ProRule" id="PRU00332"/>
    </source>
</evidence>
<dbReference type="InterPro" id="IPR006630">
    <property type="entry name" value="La_HTH"/>
</dbReference>
<dbReference type="Pfam" id="PF05383">
    <property type="entry name" value="La"/>
    <property type="match status" value="1"/>
</dbReference>
<dbReference type="PROSITE" id="PS50961">
    <property type="entry name" value="HTH_LA"/>
    <property type="match status" value="1"/>
</dbReference>
<dbReference type="SMART" id="SM00715">
    <property type="entry name" value="LA"/>
    <property type="match status" value="1"/>
</dbReference>
<dbReference type="GO" id="GO:0033167">
    <property type="term" value="C:ARC complex"/>
    <property type="evidence" value="ECO:0007669"/>
    <property type="project" value="InterPro"/>
</dbReference>
<dbReference type="GO" id="GO:0003729">
    <property type="term" value="F:mRNA binding"/>
    <property type="evidence" value="ECO:0007669"/>
    <property type="project" value="TreeGrafter"/>
</dbReference>
<dbReference type="InterPro" id="IPR036388">
    <property type="entry name" value="WH-like_DNA-bd_sf"/>
</dbReference>
<gene>
    <name evidence="4" type="ORF">BCR34DRAFT_486810</name>
</gene>
<dbReference type="PANTHER" id="PTHR22792:SF140">
    <property type="entry name" value="ACHILLES, ISOFORM A"/>
    <property type="match status" value="1"/>
</dbReference>
<keyword evidence="1 2" id="KW-0694">RNA-binding</keyword>